<dbReference type="Gene3D" id="3.40.630.30">
    <property type="match status" value="1"/>
</dbReference>
<evidence type="ECO:0000256" key="4">
    <source>
        <dbReference type="ARBA" id="ARBA00023315"/>
    </source>
</evidence>
<dbReference type="SUPFAM" id="SSF55729">
    <property type="entry name" value="Acyl-CoA N-acyltransferases (Nat)"/>
    <property type="match status" value="1"/>
</dbReference>
<keyword evidence="3 7" id="KW-0808">Transferase</keyword>
<dbReference type="InterPro" id="IPR050680">
    <property type="entry name" value="YpeA/RimI_acetyltransf"/>
</dbReference>
<dbReference type="NCBIfam" id="TIGR01575">
    <property type="entry name" value="rimI"/>
    <property type="match status" value="1"/>
</dbReference>
<dbReference type="PANTHER" id="PTHR43420:SF44">
    <property type="entry name" value="ACETYLTRANSFERASE YPEA"/>
    <property type="match status" value="1"/>
</dbReference>
<keyword evidence="8" id="KW-1185">Reference proteome</keyword>
<name>A0A1G9FBE5_9BACL</name>
<evidence type="ECO:0000256" key="2">
    <source>
        <dbReference type="ARBA" id="ARBA00022490"/>
    </source>
</evidence>
<dbReference type="AlphaFoldDB" id="A0A1G9FBE5"/>
<comment type="catalytic activity">
    <reaction evidence="5">
        <text>N-terminal L-alanyl-[ribosomal protein bS18] + acetyl-CoA = N-terminal N(alpha)-acetyl-L-alanyl-[ribosomal protein bS18] + CoA + H(+)</text>
        <dbReference type="Rhea" id="RHEA:43756"/>
        <dbReference type="Rhea" id="RHEA-COMP:10676"/>
        <dbReference type="Rhea" id="RHEA-COMP:10677"/>
        <dbReference type="ChEBI" id="CHEBI:15378"/>
        <dbReference type="ChEBI" id="CHEBI:57287"/>
        <dbReference type="ChEBI" id="CHEBI:57288"/>
        <dbReference type="ChEBI" id="CHEBI:64718"/>
        <dbReference type="ChEBI" id="CHEBI:83683"/>
        <dbReference type="EC" id="2.3.1.266"/>
    </reaction>
</comment>
<feature type="domain" description="N-acetyltransferase" evidence="6">
    <location>
        <begin position="7"/>
        <end position="151"/>
    </location>
</feature>
<keyword evidence="2 5" id="KW-0963">Cytoplasm</keyword>
<dbReference type="Proteomes" id="UP000199008">
    <property type="component" value="Unassembled WGS sequence"/>
</dbReference>
<evidence type="ECO:0000256" key="1">
    <source>
        <dbReference type="ARBA" id="ARBA00005395"/>
    </source>
</evidence>
<reference evidence="8" key="1">
    <citation type="submission" date="2016-10" db="EMBL/GenBank/DDBJ databases">
        <authorList>
            <person name="Varghese N."/>
            <person name="Submissions S."/>
        </authorList>
    </citation>
    <scope>NUCLEOTIDE SEQUENCE [LARGE SCALE GENOMIC DNA]</scope>
    <source>
        <strain evidence="8">CGMCC 1.8895</strain>
    </source>
</reference>
<gene>
    <name evidence="7" type="ORF">SAMN05216216_11162</name>
</gene>
<dbReference type="EC" id="2.3.1.266" evidence="5"/>
<accession>A0A1G9FBE5</accession>
<keyword evidence="4" id="KW-0012">Acyltransferase</keyword>
<dbReference type="InterPro" id="IPR016181">
    <property type="entry name" value="Acyl_CoA_acyltransferase"/>
</dbReference>
<evidence type="ECO:0000313" key="8">
    <source>
        <dbReference type="Proteomes" id="UP000199008"/>
    </source>
</evidence>
<dbReference type="CDD" id="cd04301">
    <property type="entry name" value="NAT_SF"/>
    <property type="match status" value="1"/>
</dbReference>
<evidence type="ECO:0000256" key="3">
    <source>
        <dbReference type="ARBA" id="ARBA00022679"/>
    </source>
</evidence>
<organism evidence="7 8">
    <name type="scientific">Lacicoccus qingdaonensis</name>
    <dbReference type="NCBI Taxonomy" id="576118"/>
    <lineage>
        <taxon>Bacteria</taxon>
        <taxon>Bacillati</taxon>
        <taxon>Bacillota</taxon>
        <taxon>Bacilli</taxon>
        <taxon>Bacillales</taxon>
        <taxon>Salinicoccaceae</taxon>
        <taxon>Lacicoccus</taxon>
    </lineage>
</organism>
<dbReference type="EMBL" id="FNFY01000011">
    <property type="protein sequence ID" value="SDK85671.1"/>
    <property type="molecule type" value="Genomic_DNA"/>
</dbReference>
<evidence type="ECO:0000259" key="6">
    <source>
        <dbReference type="PROSITE" id="PS51186"/>
    </source>
</evidence>
<dbReference type="InterPro" id="IPR000182">
    <property type="entry name" value="GNAT_dom"/>
</dbReference>
<sequence>MDGQESVNIREMTIEDIDAVHLIETASFTKTSWTKEAFLRELGVNRFAHYFVMEKDSEIIGYCGLWMILDQSQITTIAIRDDQRGLGLGHTLLKYVKDYSAESTKTLSLEVNIDNEAAKSLYEKEGFSYGGIRKDYYGPGEDAHVMWVKLDE</sequence>
<evidence type="ECO:0000256" key="5">
    <source>
        <dbReference type="RuleBase" id="RU363094"/>
    </source>
</evidence>
<evidence type="ECO:0000313" key="7">
    <source>
        <dbReference type="EMBL" id="SDK85671.1"/>
    </source>
</evidence>
<comment type="subcellular location">
    <subcellularLocation>
        <location evidence="5">Cytoplasm</location>
    </subcellularLocation>
</comment>
<dbReference type="GO" id="GO:0005737">
    <property type="term" value="C:cytoplasm"/>
    <property type="evidence" value="ECO:0007669"/>
    <property type="project" value="UniProtKB-SubCell"/>
</dbReference>
<dbReference type="PROSITE" id="PS51186">
    <property type="entry name" value="GNAT"/>
    <property type="match status" value="1"/>
</dbReference>
<comment type="similarity">
    <text evidence="1 5">Belongs to the acetyltransferase family. RimI subfamily.</text>
</comment>
<dbReference type="GO" id="GO:0008999">
    <property type="term" value="F:protein-N-terminal-alanine acetyltransferase activity"/>
    <property type="evidence" value="ECO:0007669"/>
    <property type="project" value="UniProtKB-EC"/>
</dbReference>
<dbReference type="STRING" id="576118.SAMN05216216_11162"/>
<comment type="function">
    <text evidence="5">Acetylates the N-terminal alanine of ribosomal protein bS18.</text>
</comment>
<dbReference type="PANTHER" id="PTHR43420">
    <property type="entry name" value="ACETYLTRANSFERASE"/>
    <property type="match status" value="1"/>
</dbReference>
<dbReference type="InterPro" id="IPR006464">
    <property type="entry name" value="AcTrfase_RimI/Ard1"/>
</dbReference>
<dbReference type="RefSeq" id="WP_245696682.1">
    <property type="nucleotide sequence ID" value="NZ_FNFY01000011.1"/>
</dbReference>
<proteinExistence type="inferred from homology"/>
<dbReference type="Pfam" id="PF00583">
    <property type="entry name" value="Acetyltransf_1"/>
    <property type="match status" value="1"/>
</dbReference>
<protein>
    <recommendedName>
        <fullName evidence="5">[Ribosomal protein bS18]-alanine N-acetyltransferase</fullName>
        <ecNumber evidence="5">2.3.1.266</ecNumber>
    </recommendedName>
</protein>